<keyword evidence="4" id="KW-0119">Carbohydrate metabolism</keyword>
<evidence type="ECO:0000256" key="2">
    <source>
        <dbReference type="ARBA" id="ARBA00022723"/>
    </source>
</evidence>
<evidence type="ECO:0000256" key="8">
    <source>
        <dbReference type="SAM" id="MobiDB-lite"/>
    </source>
</evidence>
<evidence type="ECO:0000256" key="5">
    <source>
        <dbReference type="PIRSR" id="PIRSR038994-1"/>
    </source>
</evidence>
<dbReference type="InterPro" id="IPR006680">
    <property type="entry name" value="Amidohydro-rel"/>
</dbReference>
<feature type="compositionally biased region" description="Basic and acidic residues" evidence="8">
    <location>
        <begin position="129"/>
        <end position="143"/>
    </location>
</feature>
<gene>
    <name evidence="10" type="ORF">FRUB_01803</name>
</gene>
<evidence type="ECO:0000313" key="10">
    <source>
        <dbReference type="EMBL" id="OWK45472.1"/>
    </source>
</evidence>
<evidence type="ECO:0000256" key="7">
    <source>
        <dbReference type="PIRSR" id="PIRSR038994-3"/>
    </source>
</evidence>
<comment type="caution">
    <text evidence="10">The sequence shown here is derived from an EMBL/GenBank/DDBJ whole genome shotgun (WGS) entry which is preliminary data.</text>
</comment>
<keyword evidence="3 4" id="KW-0378">Hydrolase</keyword>
<dbReference type="RefSeq" id="WP_088253200.1">
    <property type="nucleotide sequence ID" value="NZ_NIDE01000002.1"/>
</dbReference>
<dbReference type="OrthoDB" id="9776488at2"/>
<feature type="active site" description="Proton donor/acceptor" evidence="5">
    <location>
        <position position="268"/>
    </location>
</feature>
<feature type="binding site" evidence="6">
    <location>
        <position position="245"/>
    </location>
    <ligand>
        <name>substrate</name>
    </ligand>
</feature>
<organism evidence="10 11">
    <name type="scientific">Fimbriiglobus ruber</name>
    <dbReference type="NCBI Taxonomy" id="1908690"/>
    <lineage>
        <taxon>Bacteria</taxon>
        <taxon>Pseudomonadati</taxon>
        <taxon>Planctomycetota</taxon>
        <taxon>Planctomycetia</taxon>
        <taxon>Gemmatales</taxon>
        <taxon>Gemmataceae</taxon>
        <taxon>Fimbriiglobus</taxon>
    </lineage>
</organism>
<dbReference type="Gene3D" id="3.20.20.140">
    <property type="entry name" value="Metal-dependent hydrolases"/>
    <property type="match status" value="1"/>
</dbReference>
<dbReference type="GO" id="GO:0008448">
    <property type="term" value="F:N-acetylglucosamine-6-phosphate deacetylase activity"/>
    <property type="evidence" value="ECO:0007669"/>
    <property type="project" value="InterPro"/>
</dbReference>
<feature type="binding site" evidence="6">
    <location>
        <begin position="303"/>
        <end position="305"/>
    </location>
    <ligand>
        <name>substrate</name>
    </ligand>
</feature>
<sequence length="372" mass="39301">MQIHARHFRTAQPVAVTVAGGRIASLTPLPDTPVESLPWVAPAFVDVQINGCLGIGFNSPALTADGVRTVTAECLKHGIGTYCPTLITGSFEAIRHGFTVLAAAIDADAELARRLPGFHLEGPYLSGDDGPRGAHPREHARDPDWDEFRRWQDAAGGRIRMVTVAPERTGALRFIEQAASSGVVVAIGHTAATPSQIRAAAAAGARTSTHLGNGCHAVLPRHENYIWEQLACDDLWASLITDGHHLPAAVVKSFVRGKTPARVLITCDAGSLAGLPPGRYRDWGQEFEVLPGGKIVVPGTPFLAGSGSFTDACIGHVVRMAGVTLADAIDMTTARPRELLGLPASTLAPGEPADLMLFDWQPGGDVVVRQVV</sequence>
<feature type="binding site" evidence="6">
    <location>
        <position position="221"/>
    </location>
    <ligand>
        <name>substrate</name>
    </ligand>
</feature>
<dbReference type="PIRSF" id="PIRSF038994">
    <property type="entry name" value="NagA"/>
    <property type="match status" value="1"/>
</dbReference>
<evidence type="ECO:0000256" key="3">
    <source>
        <dbReference type="ARBA" id="ARBA00022801"/>
    </source>
</evidence>
<feature type="binding site" evidence="7">
    <location>
        <position position="121"/>
    </location>
    <ligand>
        <name>Zn(2+)</name>
        <dbReference type="ChEBI" id="CHEBI:29105"/>
    </ligand>
</feature>
<proteinExistence type="inferred from homology"/>
<evidence type="ECO:0000256" key="1">
    <source>
        <dbReference type="ARBA" id="ARBA00010716"/>
    </source>
</evidence>
<dbReference type="InterPro" id="IPR003764">
    <property type="entry name" value="GlcNAc_6-P_deAcase"/>
</dbReference>
<dbReference type="PANTHER" id="PTHR11113">
    <property type="entry name" value="N-ACETYLGLUCOSAMINE-6-PHOSPHATE DEACETYLASE"/>
    <property type="match status" value="1"/>
</dbReference>
<dbReference type="InterPro" id="IPR032466">
    <property type="entry name" value="Metal_Hydrolase"/>
</dbReference>
<dbReference type="AlphaFoldDB" id="A0A225DVS4"/>
<protein>
    <submittedName>
        <fullName evidence="10">N-acetylglucosamine-6-phosphate deacetylase</fullName>
    </submittedName>
</protein>
<feature type="binding site" evidence="7">
    <location>
        <position position="189"/>
    </location>
    <ligand>
        <name>Zn(2+)</name>
        <dbReference type="ChEBI" id="CHEBI:29105"/>
    </ligand>
</feature>
<feature type="binding site" evidence="7">
    <location>
        <position position="210"/>
    </location>
    <ligand>
        <name>Zn(2+)</name>
        <dbReference type="ChEBI" id="CHEBI:29105"/>
    </ligand>
</feature>
<reference evidence="11" key="1">
    <citation type="submission" date="2017-06" db="EMBL/GenBank/DDBJ databases">
        <title>Genome analysis of Fimbriiglobus ruber SP5, the first member of the order Planctomycetales with confirmed chitinolytic capability.</title>
        <authorList>
            <person name="Ravin N.V."/>
            <person name="Rakitin A.L."/>
            <person name="Ivanova A.A."/>
            <person name="Beletsky A.V."/>
            <person name="Kulichevskaya I.S."/>
            <person name="Mardanov A.V."/>
            <person name="Dedysh S.N."/>
        </authorList>
    </citation>
    <scope>NUCLEOTIDE SEQUENCE [LARGE SCALE GENOMIC DNA]</scope>
    <source>
        <strain evidence="11">SP5</strain>
    </source>
</reference>
<dbReference type="SUPFAM" id="SSF51556">
    <property type="entry name" value="Metallo-dependent hydrolases"/>
    <property type="match status" value="1"/>
</dbReference>
<dbReference type="Proteomes" id="UP000214646">
    <property type="component" value="Unassembled WGS sequence"/>
</dbReference>
<dbReference type="Pfam" id="PF01979">
    <property type="entry name" value="Amidohydro_1"/>
    <property type="match status" value="1"/>
</dbReference>
<evidence type="ECO:0000256" key="4">
    <source>
        <dbReference type="PIRNR" id="PIRNR038994"/>
    </source>
</evidence>
<feature type="region of interest" description="Disordered" evidence="8">
    <location>
        <begin position="124"/>
        <end position="143"/>
    </location>
</feature>
<name>A0A225DVS4_9BACT</name>
<keyword evidence="11" id="KW-1185">Reference proteome</keyword>
<evidence type="ECO:0000259" key="9">
    <source>
        <dbReference type="Pfam" id="PF01979"/>
    </source>
</evidence>
<feature type="binding site" evidence="6">
    <location>
        <begin position="213"/>
        <end position="214"/>
    </location>
    <ligand>
        <name>substrate</name>
    </ligand>
</feature>
<comment type="cofactor">
    <cofactor evidence="7">
        <name>a divalent metal cation</name>
        <dbReference type="ChEBI" id="CHEBI:60240"/>
    </cofactor>
    <text evidence="7">Binds 1 divalent metal cation per subunit.</text>
</comment>
<accession>A0A225DVS4</accession>
<feature type="domain" description="Amidohydrolase-related" evidence="9">
    <location>
        <begin position="40"/>
        <end position="212"/>
    </location>
</feature>
<feature type="binding site" evidence="6">
    <location>
        <position position="134"/>
    </location>
    <ligand>
        <name>substrate</name>
    </ligand>
</feature>
<dbReference type="PANTHER" id="PTHR11113:SF14">
    <property type="entry name" value="N-ACETYLGLUCOSAMINE-6-PHOSPHATE DEACETYLASE"/>
    <property type="match status" value="1"/>
</dbReference>
<dbReference type="EMBL" id="NIDE01000002">
    <property type="protein sequence ID" value="OWK45472.1"/>
    <property type="molecule type" value="Genomic_DNA"/>
</dbReference>
<dbReference type="GO" id="GO:0006046">
    <property type="term" value="P:N-acetylglucosamine catabolic process"/>
    <property type="evidence" value="ECO:0007669"/>
    <property type="project" value="TreeGrafter"/>
</dbReference>
<comment type="similarity">
    <text evidence="1 4">Belongs to the metallo-dependent hydrolases superfamily. NagA family.</text>
</comment>
<keyword evidence="2 7" id="KW-0479">Metal-binding</keyword>
<evidence type="ECO:0000256" key="6">
    <source>
        <dbReference type="PIRSR" id="PIRSR038994-2"/>
    </source>
</evidence>
<evidence type="ECO:0000313" key="11">
    <source>
        <dbReference type="Proteomes" id="UP000214646"/>
    </source>
</evidence>
<dbReference type="GO" id="GO:0046872">
    <property type="term" value="F:metal ion binding"/>
    <property type="evidence" value="ECO:0007669"/>
    <property type="project" value="UniProtKB-KW"/>
</dbReference>